<evidence type="ECO:0000313" key="2">
    <source>
        <dbReference type="EMBL" id="KLJ08152.1"/>
    </source>
</evidence>
<proteinExistence type="predicted"/>
<accession>A0A0H1BAU3</accession>
<protein>
    <submittedName>
        <fullName evidence="2">Uncharacterized protein</fullName>
    </submittedName>
</protein>
<reference evidence="3" key="1">
    <citation type="journal article" date="2015" name="PLoS Genet.">
        <title>The dynamic genome and transcriptome of the human fungal pathogen Blastomyces and close relative Emmonsia.</title>
        <authorList>
            <person name="Munoz J.F."/>
            <person name="Gauthier G.M."/>
            <person name="Desjardins C.A."/>
            <person name="Gallo J.E."/>
            <person name="Holder J."/>
            <person name="Sullivan T.D."/>
            <person name="Marty A.J."/>
            <person name="Carmen J.C."/>
            <person name="Chen Z."/>
            <person name="Ding L."/>
            <person name="Gujja S."/>
            <person name="Magrini V."/>
            <person name="Misas E."/>
            <person name="Mitreva M."/>
            <person name="Priest M."/>
            <person name="Saif S."/>
            <person name="Whiston E.A."/>
            <person name="Young S."/>
            <person name="Zeng Q."/>
            <person name="Goldman W.E."/>
            <person name="Mardis E.R."/>
            <person name="Taylor J.W."/>
            <person name="McEwen J.G."/>
            <person name="Clay O.K."/>
            <person name="Klein B.S."/>
            <person name="Cuomo C.A."/>
        </authorList>
    </citation>
    <scope>NUCLEOTIDE SEQUENCE [LARGE SCALE GENOMIC DNA]</scope>
    <source>
        <strain evidence="3">UAMH 139</strain>
    </source>
</reference>
<dbReference type="AlphaFoldDB" id="A0A0H1BAU3"/>
<name>A0A0H1BAU3_9EURO</name>
<evidence type="ECO:0000256" key="1">
    <source>
        <dbReference type="SAM" id="MobiDB-lite"/>
    </source>
</evidence>
<feature type="compositionally biased region" description="Gly residues" evidence="1">
    <location>
        <begin position="22"/>
        <end position="32"/>
    </location>
</feature>
<dbReference type="OrthoDB" id="300641at2759"/>
<dbReference type="Proteomes" id="UP000053573">
    <property type="component" value="Unassembled WGS sequence"/>
</dbReference>
<feature type="region of interest" description="Disordered" evidence="1">
    <location>
        <begin position="1"/>
        <end position="102"/>
    </location>
</feature>
<evidence type="ECO:0000313" key="3">
    <source>
        <dbReference type="Proteomes" id="UP000053573"/>
    </source>
</evidence>
<dbReference type="EMBL" id="LDEV01002656">
    <property type="protein sequence ID" value="KLJ08152.1"/>
    <property type="molecule type" value="Genomic_DNA"/>
</dbReference>
<gene>
    <name evidence="2" type="ORF">EMPG_16390</name>
</gene>
<feature type="compositionally biased region" description="Basic and acidic residues" evidence="1">
    <location>
        <begin position="76"/>
        <end position="87"/>
    </location>
</feature>
<feature type="compositionally biased region" description="Acidic residues" evidence="1">
    <location>
        <begin position="52"/>
        <end position="63"/>
    </location>
</feature>
<dbReference type="STRING" id="2060906.A0A0H1BAU3"/>
<comment type="caution">
    <text evidence="2">The sequence shown here is derived from an EMBL/GenBank/DDBJ whole genome shotgun (WGS) entry which is preliminary data.</text>
</comment>
<keyword evidence="3" id="KW-1185">Reference proteome</keyword>
<feature type="compositionally biased region" description="Gly residues" evidence="1">
    <location>
        <begin position="90"/>
        <end position="102"/>
    </location>
</feature>
<organism evidence="2 3">
    <name type="scientific">Blastomyces silverae</name>
    <dbReference type="NCBI Taxonomy" id="2060906"/>
    <lineage>
        <taxon>Eukaryota</taxon>
        <taxon>Fungi</taxon>
        <taxon>Dikarya</taxon>
        <taxon>Ascomycota</taxon>
        <taxon>Pezizomycotina</taxon>
        <taxon>Eurotiomycetes</taxon>
        <taxon>Eurotiomycetidae</taxon>
        <taxon>Onygenales</taxon>
        <taxon>Ajellomycetaceae</taxon>
        <taxon>Blastomyces</taxon>
    </lineage>
</organism>
<sequence>MIDGSDEADPLSGAGDRDGDGVGHMGAGGVGRVGRKQRKKKGGELYDAFAGESDEELLSDDGIGEMGLSDSGSEGPYRDEKEDEQRVRGSAGGGGGEFSEKT</sequence>